<dbReference type="InterPro" id="IPR003593">
    <property type="entry name" value="AAA+_ATPase"/>
</dbReference>
<dbReference type="PROSITE" id="PS50893">
    <property type="entry name" value="ABC_TRANSPORTER_2"/>
    <property type="match status" value="1"/>
</dbReference>
<protein>
    <submittedName>
        <fullName evidence="5">ABC transporter ATP-binding protein</fullName>
    </submittedName>
</protein>
<dbReference type="PANTHER" id="PTHR43875:SF1">
    <property type="entry name" value="OSMOPROTECTIVE COMPOUNDS UPTAKE ATP-BINDING PROTEIN GGTA"/>
    <property type="match status" value="1"/>
</dbReference>
<dbReference type="RefSeq" id="WP_377416183.1">
    <property type="nucleotide sequence ID" value="NZ_JBHSPR010000001.1"/>
</dbReference>
<gene>
    <name evidence="5" type="ORF">ACFP2T_00795</name>
</gene>
<dbReference type="Pfam" id="PF00005">
    <property type="entry name" value="ABC_tran"/>
    <property type="match status" value="1"/>
</dbReference>
<dbReference type="EMBL" id="JBHSPR010000001">
    <property type="protein sequence ID" value="MFC6014736.1"/>
    <property type="molecule type" value="Genomic_DNA"/>
</dbReference>
<dbReference type="InterPro" id="IPR008995">
    <property type="entry name" value="Mo/tungstate-bd_C_term_dom"/>
</dbReference>
<dbReference type="InterPro" id="IPR003439">
    <property type="entry name" value="ABC_transporter-like_ATP-bd"/>
</dbReference>
<keyword evidence="2" id="KW-0547">Nucleotide-binding</keyword>
<evidence type="ECO:0000313" key="6">
    <source>
        <dbReference type="Proteomes" id="UP001596203"/>
    </source>
</evidence>
<dbReference type="GO" id="GO:0005524">
    <property type="term" value="F:ATP binding"/>
    <property type="evidence" value="ECO:0007669"/>
    <property type="project" value="UniProtKB-KW"/>
</dbReference>
<dbReference type="Gene3D" id="2.40.50.100">
    <property type="match status" value="1"/>
</dbReference>
<comment type="caution">
    <text evidence="5">The sequence shown here is derived from an EMBL/GenBank/DDBJ whole genome shotgun (WGS) entry which is preliminary data.</text>
</comment>
<proteinExistence type="predicted"/>
<dbReference type="PANTHER" id="PTHR43875">
    <property type="entry name" value="MALTODEXTRIN IMPORT ATP-BINDING PROTEIN MSMX"/>
    <property type="match status" value="1"/>
</dbReference>
<dbReference type="InterPro" id="IPR017871">
    <property type="entry name" value="ABC_transporter-like_CS"/>
</dbReference>
<evidence type="ECO:0000259" key="4">
    <source>
        <dbReference type="PROSITE" id="PS50893"/>
    </source>
</evidence>
<feature type="domain" description="ABC transporter" evidence="4">
    <location>
        <begin position="4"/>
        <end position="235"/>
    </location>
</feature>
<organism evidence="5 6">
    <name type="scientific">Plantactinospora solaniradicis</name>
    <dbReference type="NCBI Taxonomy" id="1723736"/>
    <lineage>
        <taxon>Bacteria</taxon>
        <taxon>Bacillati</taxon>
        <taxon>Actinomycetota</taxon>
        <taxon>Actinomycetes</taxon>
        <taxon>Micromonosporales</taxon>
        <taxon>Micromonosporaceae</taxon>
        <taxon>Plantactinospora</taxon>
    </lineage>
</organism>
<dbReference type="SUPFAM" id="SSF52540">
    <property type="entry name" value="P-loop containing nucleoside triphosphate hydrolases"/>
    <property type="match status" value="1"/>
</dbReference>
<evidence type="ECO:0000256" key="1">
    <source>
        <dbReference type="ARBA" id="ARBA00022448"/>
    </source>
</evidence>
<keyword evidence="6" id="KW-1185">Reference proteome</keyword>
<name>A0ABW1JZ10_9ACTN</name>
<evidence type="ECO:0000256" key="2">
    <source>
        <dbReference type="ARBA" id="ARBA00022741"/>
    </source>
</evidence>
<evidence type="ECO:0000256" key="3">
    <source>
        <dbReference type="ARBA" id="ARBA00022840"/>
    </source>
</evidence>
<evidence type="ECO:0000313" key="5">
    <source>
        <dbReference type="EMBL" id="MFC6014736.1"/>
    </source>
</evidence>
<dbReference type="SUPFAM" id="SSF50331">
    <property type="entry name" value="MOP-like"/>
    <property type="match status" value="1"/>
</dbReference>
<accession>A0ABW1JZ10</accession>
<reference evidence="6" key="1">
    <citation type="journal article" date="2019" name="Int. J. Syst. Evol. Microbiol.">
        <title>The Global Catalogue of Microorganisms (GCM) 10K type strain sequencing project: providing services to taxonomists for standard genome sequencing and annotation.</title>
        <authorList>
            <consortium name="The Broad Institute Genomics Platform"/>
            <consortium name="The Broad Institute Genome Sequencing Center for Infectious Disease"/>
            <person name="Wu L."/>
            <person name="Ma J."/>
        </authorList>
    </citation>
    <scope>NUCLEOTIDE SEQUENCE [LARGE SCALE GENOMIC DNA]</scope>
    <source>
        <strain evidence="6">ZS-35-S2</strain>
    </source>
</reference>
<dbReference type="SMART" id="SM00382">
    <property type="entry name" value="AAA"/>
    <property type="match status" value="1"/>
</dbReference>
<dbReference type="PROSITE" id="PS00211">
    <property type="entry name" value="ABC_TRANSPORTER_1"/>
    <property type="match status" value="1"/>
</dbReference>
<dbReference type="Proteomes" id="UP001596203">
    <property type="component" value="Unassembled WGS sequence"/>
</dbReference>
<dbReference type="InterPro" id="IPR027417">
    <property type="entry name" value="P-loop_NTPase"/>
</dbReference>
<dbReference type="Gene3D" id="3.40.50.300">
    <property type="entry name" value="P-loop containing nucleotide triphosphate hydrolases"/>
    <property type="match status" value="1"/>
</dbReference>
<keyword evidence="1" id="KW-0813">Transport</keyword>
<keyword evidence="3 5" id="KW-0067">ATP-binding</keyword>
<dbReference type="InterPro" id="IPR047641">
    <property type="entry name" value="ABC_transpr_MalK/UgpC-like"/>
</dbReference>
<sequence length="441" mass="47120">MVSIATDRLTKIFPDGTVAVDGVSIEISSGEFVALLGPTGCGKSTILRLVAGLEEPTSGRVLIDGDPVLPDAGWDRRLSMVFQDYALYPHLTVAENIGFPLTTGSETPSGVALRVAEVADQLGITGLLGRKPKHLSGGQRQRVAMARAMVGESRAFLLDEPLSNVDSGLRAELRAEVAALARRLAMTTLYVTHDQVEAMTMADRVAVLRRGVLQQIGPPDEVYRDPHTLFVAAFLGTPRANLVQAAIYASDDGVLLDLGSQLIELPPDDPRVAPLRERHTDRVTLALRADALTPTASGSTGPVLRGAVRLVENLGHEALVHVTTGTVPTSAAQSRLEHPATGHHLSELLAEDLPAGHPVRDRLARMIPHSRSEQPPATARTEYGFYPVYDPELGDEPPTVGELVVRVPAGVLPRTGESIALAVDLDRLMLFDGAGNRIRLG</sequence>